<reference evidence="1 2" key="1">
    <citation type="submission" date="2023-05" db="EMBL/GenBank/DDBJ databases">
        <title>Pseudoalteromonas ardens sp. nov., Pseudoalteromonas obscura sp. nov., and Pseudoalteromonas umbrosa sp. nov., isolated from the coral Montipora capitata.</title>
        <authorList>
            <person name="Thomas E.M."/>
            <person name="Smith E.M."/>
            <person name="Papke E."/>
            <person name="Shlafstein M.D."/>
            <person name="Oline D.K."/>
            <person name="Videau P."/>
            <person name="Saw J.H."/>
            <person name="Strangman W.K."/>
            <person name="Ushijima B."/>
        </authorList>
    </citation>
    <scope>NUCLEOTIDE SEQUENCE [LARGE SCALE GENOMIC DNA]</scope>
    <source>
        <strain evidence="1 2">P94</strain>
    </source>
</reference>
<organism evidence="1 2">
    <name type="scientific">Pseudoalteromonas obscura</name>
    <dbReference type="NCBI Taxonomy" id="3048491"/>
    <lineage>
        <taxon>Bacteria</taxon>
        <taxon>Pseudomonadati</taxon>
        <taxon>Pseudomonadota</taxon>
        <taxon>Gammaproteobacteria</taxon>
        <taxon>Alteromonadales</taxon>
        <taxon>Pseudoalteromonadaceae</taxon>
        <taxon>Pseudoalteromonas</taxon>
    </lineage>
</organism>
<keyword evidence="2" id="KW-1185">Reference proteome</keyword>
<dbReference type="EMBL" id="JASJUT010000001">
    <property type="protein sequence ID" value="MDK2593522.1"/>
    <property type="molecule type" value="Genomic_DNA"/>
</dbReference>
<evidence type="ECO:0000313" key="1">
    <source>
        <dbReference type="EMBL" id="MDK2593522.1"/>
    </source>
</evidence>
<dbReference type="Proteomes" id="UP001231915">
    <property type="component" value="Unassembled WGS sequence"/>
</dbReference>
<proteinExistence type="predicted"/>
<sequence>MLETIHRVNFDGGEPPKYVWRDKKEINLETVNVIRESARMVPVSKDYVYKTLGIPEPQKGEELLEIKDDGQGIASAPKQDFSSDKQGADIPNFDEFDQATDTEIKKIFEFAKHANDLDELKQNILDEFPNISNSALAEVAAKALELEVLEGMNEANQQEI</sequence>
<name>A0ABT7EFY7_9GAMM</name>
<comment type="caution">
    <text evidence="1">The sequence shown here is derived from an EMBL/GenBank/DDBJ whole genome shotgun (WGS) entry which is preliminary data.</text>
</comment>
<gene>
    <name evidence="1" type="ORF">QNM18_00395</name>
</gene>
<dbReference type="RefSeq" id="WP_284135976.1">
    <property type="nucleotide sequence ID" value="NZ_JASJUT010000001.1"/>
</dbReference>
<accession>A0ABT7EFY7</accession>
<evidence type="ECO:0000313" key="2">
    <source>
        <dbReference type="Proteomes" id="UP001231915"/>
    </source>
</evidence>
<protein>
    <submittedName>
        <fullName evidence="1">Uncharacterized protein</fullName>
    </submittedName>
</protein>